<dbReference type="PROSITE" id="PS50181">
    <property type="entry name" value="FBOX"/>
    <property type="match status" value="1"/>
</dbReference>
<accession>A0A8H5ZE03</accession>
<dbReference type="InterPro" id="IPR001810">
    <property type="entry name" value="F-box_dom"/>
</dbReference>
<dbReference type="EMBL" id="WNKQ01000013">
    <property type="protein sequence ID" value="KAF5847551.1"/>
    <property type="molecule type" value="Genomic_DNA"/>
</dbReference>
<sequence>MPSISFAGAKKRKTRHSGYTFRGARHEPGITMLGPAKSGLLQLVDELLLNIIDHINARDALCNLAATCTRFQGLVEPYIWHDLQVLKGEHARRIAKALDSRDERPDCIQSLAIRYQDEYRDGIEELNHFIGLMSRLRHLHIESPCPNNSEWQQGNIYFDGYSRIDYSNLLASAVYPRMDMQRALPMLQSLTLHAHGSGDNKFTLGRATAMFRHPTLRNITLSCLNFDNRIGAPFEVSEKEIKTTPLQSLTLIECNVDVFFLDTVLSLPKALKELSIGERLHAFEGCQPSMVSEHRTSSKLFLTALQRQADSLRRLAHCGGHLGHLTPRETDPEGTAKLRSLVNLEHLELGFESHLYYYLRMDGFPPALKFLKMLDSAISNNAAHDLRSLSAIVFRSLTSLTTDCLPRTLADDFTLHLKFSDHSFFRLVEMTSSADQSHLLSTLFFDRPSTYKIASMLKSYSPRSRFIVSRECFRSGRSFIPPYMYGEELPVDEVMYNSDDFWRFNGINYRIMDDETWRNELKKGKKLRVCKTCQRRGMGVDDCLSLGDGSACVPCRATRVDACEWDRDASGELVGGGDVEDGQG</sequence>
<dbReference type="Pfam" id="PF00646">
    <property type="entry name" value="F-box"/>
    <property type="match status" value="1"/>
</dbReference>
<organism evidence="2 3">
    <name type="scientific">Cochliobolus sativus</name>
    <name type="common">Common root rot and spot blotch fungus</name>
    <name type="synonym">Bipolaris sorokiniana</name>
    <dbReference type="NCBI Taxonomy" id="45130"/>
    <lineage>
        <taxon>Eukaryota</taxon>
        <taxon>Fungi</taxon>
        <taxon>Dikarya</taxon>
        <taxon>Ascomycota</taxon>
        <taxon>Pezizomycotina</taxon>
        <taxon>Dothideomycetes</taxon>
        <taxon>Pleosporomycetidae</taxon>
        <taxon>Pleosporales</taxon>
        <taxon>Pleosporineae</taxon>
        <taxon>Pleosporaceae</taxon>
        <taxon>Bipolaris</taxon>
    </lineage>
</organism>
<gene>
    <name evidence="2" type="ORF">GGP41_000253</name>
</gene>
<reference evidence="2" key="1">
    <citation type="submission" date="2019-11" db="EMBL/GenBank/DDBJ databases">
        <title>Bipolaris sorokiniana Genome sequencing.</title>
        <authorList>
            <person name="Wang H."/>
        </authorList>
    </citation>
    <scope>NUCLEOTIDE SEQUENCE</scope>
</reference>
<protein>
    <recommendedName>
        <fullName evidence="1">F-box domain-containing protein</fullName>
    </recommendedName>
</protein>
<evidence type="ECO:0000313" key="2">
    <source>
        <dbReference type="EMBL" id="KAF5847551.1"/>
    </source>
</evidence>
<proteinExistence type="predicted"/>
<feature type="domain" description="F-box" evidence="1">
    <location>
        <begin position="37"/>
        <end position="83"/>
    </location>
</feature>
<dbReference type="Proteomes" id="UP000624244">
    <property type="component" value="Unassembled WGS sequence"/>
</dbReference>
<dbReference type="AlphaFoldDB" id="A0A8H5ZE03"/>
<evidence type="ECO:0000259" key="1">
    <source>
        <dbReference type="PROSITE" id="PS50181"/>
    </source>
</evidence>
<dbReference type="InterPro" id="IPR036047">
    <property type="entry name" value="F-box-like_dom_sf"/>
</dbReference>
<dbReference type="SUPFAM" id="SSF81383">
    <property type="entry name" value="F-box domain"/>
    <property type="match status" value="1"/>
</dbReference>
<evidence type="ECO:0000313" key="3">
    <source>
        <dbReference type="Proteomes" id="UP000624244"/>
    </source>
</evidence>
<comment type="caution">
    <text evidence="2">The sequence shown here is derived from an EMBL/GenBank/DDBJ whole genome shotgun (WGS) entry which is preliminary data.</text>
</comment>
<name>A0A8H5ZE03_COCSA</name>